<evidence type="ECO:0000313" key="1">
    <source>
        <dbReference type="EMBL" id="BAH73634.1"/>
    </source>
</evidence>
<gene>
    <name evidence="1" type="ordered locus">DMR_01430</name>
</gene>
<evidence type="ECO:0000313" key="2">
    <source>
        <dbReference type="Proteomes" id="UP000009071"/>
    </source>
</evidence>
<reference evidence="1 2" key="1">
    <citation type="journal article" date="2009" name="Genome Res.">
        <title>Whole genome sequence of Desulfovibrio magneticus strain RS-1 revealed common gene clusters in magnetotactic bacteria.</title>
        <authorList>
            <person name="Nakazawa H."/>
            <person name="Arakaki A."/>
            <person name="Narita-Yamada S."/>
            <person name="Yashiro I."/>
            <person name="Jinno K."/>
            <person name="Aoki N."/>
            <person name="Tsuruyama A."/>
            <person name="Okamura Y."/>
            <person name="Tanikawa S."/>
            <person name="Fujita N."/>
            <person name="Takeyama H."/>
            <person name="Matsunaga T."/>
        </authorList>
    </citation>
    <scope>NUCLEOTIDE SEQUENCE [LARGE SCALE GENOMIC DNA]</scope>
    <source>
        <strain evidence="2">ATCC 700980 / DSM 13731 / RS-1</strain>
    </source>
</reference>
<keyword evidence="2" id="KW-1185">Reference proteome</keyword>
<dbReference type="OrthoDB" id="5462239at2"/>
<dbReference type="Proteomes" id="UP000009071">
    <property type="component" value="Chromosome"/>
</dbReference>
<organism evidence="1 2">
    <name type="scientific">Solidesulfovibrio magneticus (strain ATCC 700980 / DSM 13731 / RS-1)</name>
    <name type="common">Desulfovibrio magneticus</name>
    <dbReference type="NCBI Taxonomy" id="573370"/>
    <lineage>
        <taxon>Bacteria</taxon>
        <taxon>Pseudomonadati</taxon>
        <taxon>Thermodesulfobacteriota</taxon>
        <taxon>Desulfovibrionia</taxon>
        <taxon>Desulfovibrionales</taxon>
        <taxon>Desulfovibrionaceae</taxon>
        <taxon>Solidesulfovibrio</taxon>
    </lineage>
</organism>
<dbReference type="RefSeq" id="WP_012749727.1">
    <property type="nucleotide sequence ID" value="NC_012796.1"/>
</dbReference>
<protein>
    <submittedName>
        <fullName evidence="1">Uncharacterized protein</fullName>
    </submittedName>
</protein>
<dbReference type="EMBL" id="AP010904">
    <property type="protein sequence ID" value="BAH73634.1"/>
    <property type="molecule type" value="Genomic_DNA"/>
</dbReference>
<sequence>MPIAKGQKIEAKYDGEKLYGLIKAGSNEAQIMAELGIQSKPTLKNHLLKLMQEKKEYLEIAGASTRTRSSSPVYRGRKIVLTANMLAGIEFEEGQKFRIEKNDAGLMLIPV</sequence>
<proteinExistence type="predicted"/>
<accession>C4XTW9</accession>
<dbReference type="AlphaFoldDB" id="C4XTW9"/>
<name>C4XTW9_SOLM1</name>
<dbReference type="HOGENOM" id="CLU_2154290_0_0_7"/>
<dbReference type="KEGG" id="dma:DMR_01430"/>